<comment type="subcellular location">
    <subcellularLocation>
        <location evidence="1">Endoplasmic reticulum membrane</location>
        <topology evidence="1">Single-pass membrane protein</topology>
    </subcellularLocation>
</comment>
<reference evidence="14" key="3">
    <citation type="submission" date="2015-06" db="UniProtKB">
        <authorList>
            <consortium name="EnsemblMetazoa"/>
        </authorList>
    </citation>
    <scope>IDENTIFICATION</scope>
</reference>
<feature type="repeat" description="WD" evidence="11">
    <location>
        <begin position="183"/>
        <end position="224"/>
    </location>
</feature>
<keyword evidence="7" id="KW-0931">ER-Golgi transport</keyword>
<keyword evidence="6" id="KW-0256">Endoplasmic reticulum</keyword>
<evidence type="ECO:0000256" key="10">
    <source>
        <dbReference type="ARBA" id="ARBA00023136"/>
    </source>
</evidence>
<keyword evidence="8" id="KW-0653">Protein transport</keyword>
<dbReference type="OMA" id="YYVQPRI"/>
<gene>
    <name evidence="13" type="ORF">CAPTEDRAFT_166694</name>
</gene>
<dbReference type="EMBL" id="KB292015">
    <property type="protein sequence ID" value="ELU18265.1"/>
    <property type="molecule type" value="Genomic_DNA"/>
</dbReference>
<keyword evidence="15" id="KW-1185">Reference proteome</keyword>
<protein>
    <submittedName>
        <fullName evidence="13 14">Uncharacterized protein</fullName>
    </submittedName>
</protein>
<dbReference type="GO" id="GO:0005789">
    <property type="term" value="C:endoplasmic reticulum membrane"/>
    <property type="evidence" value="ECO:0007669"/>
    <property type="project" value="UniProtKB-SubCell"/>
</dbReference>
<keyword evidence="4 12" id="KW-0812">Transmembrane</keyword>
<sequence>MAKRGSTLACTDFPLYTIRTVDERHFLIAGGGGQAKTGISNTIELYELKNDNGTCIANKVKRFDAGIDAVMNSCVFHYKRQLLMAAGVGGKCEVLALRTSIQTLKEHPQGGARQRKGKSEEQPTKLMTFDIESQGTVQTDFSADGGFQKNVKVTTDGSLMATGGADGCMRVWSYPELKELYEVKAHTNEIDDLDISPSGNRITTLSRDGHACVWNTKDGSKHIELNWPKDSSKKYRFRNCGYAVVPGKKKSECVLITSHVPISRSGKPLPCYLSKWNDPKYAPLRIVSAGTEALSALAISDDGIYIGLGSLDGSVSVYITFSLQRLYHLPQAHNIFVTGLEFTPSSALTRQLTGNEDFSLLSISADNQVKLHQEDPPSLWSPLWAIAGFILLIYLLFWFISTYGL</sequence>
<evidence type="ECO:0000313" key="13">
    <source>
        <dbReference type="EMBL" id="ELU18265.1"/>
    </source>
</evidence>
<evidence type="ECO:0000313" key="15">
    <source>
        <dbReference type="Proteomes" id="UP000014760"/>
    </source>
</evidence>
<evidence type="ECO:0000256" key="3">
    <source>
        <dbReference type="ARBA" id="ARBA00022574"/>
    </source>
</evidence>
<dbReference type="PROSITE" id="PS00678">
    <property type="entry name" value="WD_REPEATS_1"/>
    <property type="match status" value="1"/>
</dbReference>
<keyword evidence="3 11" id="KW-0853">WD repeat</keyword>
<dbReference type="Pfam" id="PF00400">
    <property type="entry name" value="WD40"/>
    <property type="match status" value="2"/>
</dbReference>
<dbReference type="Proteomes" id="UP000014760">
    <property type="component" value="Unassembled WGS sequence"/>
</dbReference>
<dbReference type="PROSITE" id="PS50294">
    <property type="entry name" value="WD_REPEATS_REGION"/>
    <property type="match status" value="1"/>
</dbReference>
<keyword evidence="9 12" id="KW-1133">Transmembrane helix</keyword>
<dbReference type="PROSITE" id="PS50082">
    <property type="entry name" value="WD_REPEATS_2"/>
    <property type="match status" value="2"/>
</dbReference>
<dbReference type="PANTHER" id="PTHR23284:SF0">
    <property type="entry name" value="PROLACTIN REGULATORY ELEMENT-BINDING PROTEIN"/>
    <property type="match status" value="1"/>
</dbReference>
<dbReference type="SUPFAM" id="SSF50978">
    <property type="entry name" value="WD40 repeat-like"/>
    <property type="match status" value="1"/>
</dbReference>
<dbReference type="PANTHER" id="PTHR23284">
    <property type="entry name" value="PROLACTIN REGULATORY ELEMENT BINDING PROTEIN"/>
    <property type="match status" value="1"/>
</dbReference>
<dbReference type="GO" id="GO:0015031">
    <property type="term" value="P:protein transport"/>
    <property type="evidence" value="ECO:0007669"/>
    <property type="project" value="UniProtKB-KW"/>
</dbReference>
<dbReference type="AlphaFoldDB" id="R7VM58"/>
<evidence type="ECO:0000256" key="5">
    <source>
        <dbReference type="ARBA" id="ARBA00022737"/>
    </source>
</evidence>
<reference evidence="15" key="1">
    <citation type="submission" date="2012-12" db="EMBL/GenBank/DDBJ databases">
        <authorList>
            <person name="Hellsten U."/>
            <person name="Grimwood J."/>
            <person name="Chapman J.A."/>
            <person name="Shapiro H."/>
            <person name="Aerts A."/>
            <person name="Otillar R.P."/>
            <person name="Terry A.Y."/>
            <person name="Boore J.L."/>
            <person name="Simakov O."/>
            <person name="Marletaz F."/>
            <person name="Cho S.-J."/>
            <person name="Edsinger-Gonzales E."/>
            <person name="Havlak P."/>
            <person name="Kuo D.-H."/>
            <person name="Larsson T."/>
            <person name="Lv J."/>
            <person name="Arendt D."/>
            <person name="Savage R."/>
            <person name="Osoegawa K."/>
            <person name="de Jong P."/>
            <person name="Lindberg D.R."/>
            <person name="Seaver E.C."/>
            <person name="Weisblat D.A."/>
            <person name="Putnam N.H."/>
            <person name="Grigoriev I.V."/>
            <person name="Rokhsar D.S."/>
        </authorList>
    </citation>
    <scope>NUCLEOTIDE SEQUENCE</scope>
    <source>
        <strain evidence="15">I ESC-2004</strain>
    </source>
</reference>
<evidence type="ECO:0000256" key="9">
    <source>
        <dbReference type="ARBA" id="ARBA00022989"/>
    </source>
</evidence>
<keyword evidence="5" id="KW-0677">Repeat</keyword>
<evidence type="ECO:0000256" key="6">
    <source>
        <dbReference type="ARBA" id="ARBA00022824"/>
    </source>
</evidence>
<dbReference type="OrthoDB" id="2013972at2759"/>
<dbReference type="GO" id="GO:0003400">
    <property type="term" value="P:regulation of COPII vesicle coating"/>
    <property type="evidence" value="ECO:0007669"/>
    <property type="project" value="TreeGrafter"/>
</dbReference>
<dbReference type="InterPro" id="IPR019775">
    <property type="entry name" value="WD40_repeat_CS"/>
</dbReference>
<name>R7VM58_CAPTE</name>
<feature type="repeat" description="WD" evidence="11">
    <location>
        <begin position="151"/>
        <end position="182"/>
    </location>
</feature>
<evidence type="ECO:0000256" key="7">
    <source>
        <dbReference type="ARBA" id="ARBA00022892"/>
    </source>
</evidence>
<dbReference type="InterPro" id="IPR001680">
    <property type="entry name" value="WD40_rpt"/>
</dbReference>
<evidence type="ECO:0000256" key="1">
    <source>
        <dbReference type="ARBA" id="ARBA00004389"/>
    </source>
</evidence>
<feature type="transmembrane region" description="Helical" evidence="12">
    <location>
        <begin position="379"/>
        <end position="400"/>
    </location>
</feature>
<dbReference type="Gene3D" id="2.130.10.10">
    <property type="entry name" value="YVTN repeat-like/Quinoprotein amine dehydrogenase"/>
    <property type="match status" value="1"/>
</dbReference>
<dbReference type="HOGENOM" id="CLU_054579_0_0_1"/>
<dbReference type="GO" id="GO:0006888">
    <property type="term" value="P:endoplasmic reticulum to Golgi vesicle-mediated transport"/>
    <property type="evidence" value="ECO:0007669"/>
    <property type="project" value="TreeGrafter"/>
</dbReference>
<dbReference type="InterPro" id="IPR036322">
    <property type="entry name" value="WD40_repeat_dom_sf"/>
</dbReference>
<evidence type="ECO:0000256" key="11">
    <source>
        <dbReference type="PROSITE-ProRule" id="PRU00221"/>
    </source>
</evidence>
<evidence type="ECO:0000256" key="4">
    <source>
        <dbReference type="ARBA" id="ARBA00022692"/>
    </source>
</evidence>
<dbReference type="InterPro" id="IPR015943">
    <property type="entry name" value="WD40/YVTN_repeat-like_dom_sf"/>
</dbReference>
<evidence type="ECO:0000256" key="8">
    <source>
        <dbReference type="ARBA" id="ARBA00022927"/>
    </source>
</evidence>
<accession>R7VM58</accession>
<keyword evidence="10 12" id="KW-0472">Membrane</keyword>
<keyword evidence="2" id="KW-0813">Transport</keyword>
<evidence type="ECO:0000256" key="12">
    <source>
        <dbReference type="SAM" id="Phobius"/>
    </source>
</evidence>
<organism evidence="13">
    <name type="scientific">Capitella teleta</name>
    <name type="common">Polychaete worm</name>
    <dbReference type="NCBI Taxonomy" id="283909"/>
    <lineage>
        <taxon>Eukaryota</taxon>
        <taxon>Metazoa</taxon>
        <taxon>Spiralia</taxon>
        <taxon>Lophotrochozoa</taxon>
        <taxon>Annelida</taxon>
        <taxon>Polychaeta</taxon>
        <taxon>Sedentaria</taxon>
        <taxon>Scolecida</taxon>
        <taxon>Capitellidae</taxon>
        <taxon>Capitella</taxon>
    </lineage>
</organism>
<evidence type="ECO:0000313" key="14">
    <source>
        <dbReference type="EnsemblMetazoa" id="CapteP166694"/>
    </source>
</evidence>
<dbReference type="STRING" id="283909.R7VM58"/>
<dbReference type="FunCoup" id="R7VM58">
    <property type="interactions" value="1908"/>
</dbReference>
<dbReference type="InterPro" id="IPR045260">
    <property type="entry name" value="Sec12-like"/>
</dbReference>
<evidence type="ECO:0000256" key="2">
    <source>
        <dbReference type="ARBA" id="ARBA00022448"/>
    </source>
</evidence>
<proteinExistence type="predicted"/>
<dbReference type="EMBL" id="AMQN01003826">
    <property type="status" value="NOT_ANNOTATED_CDS"/>
    <property type="molecule type" value="Genomic_DNA"/>
</dbReference>
<dbReference type="SMART" id="SM00320">
    <property type="entry name" value="WD40"/>
    <property type="match status" value="4"/>
</dbReference>
<reference evidence="13 15" key="2">
    <citation type="journal article" date="2013" name="Nature">
        <title>Insights into bilaterian evolution from three spiralian genomes.</title>
        <authorList>
            <person name="Simakov O."/>
            <person name="Marletaz F."/>
            <person name="Cho S.J."/>
            <person name="Edsinger-Gonzales E."/>
            <person name="Havlak P."/>
            <person name="Hellsten U."/>
            <person name="Kuo D.H."/>
            <person name="Larsson T."/>
            <person name="Lv J."/>
            <person name="Arendt D."/>
            <person name="Savage R."/>
            <person name="Osoegawa K."/>
            <person name="de Jong P."/>
            <person name="Grimwood J."/>
            <person name="Chapman J.A."/>
            <person name="Shapiro H."/>
            <person name="Aerts A."/>
            <person name="Otillar R.P."/>
            <person name="Terry A.Y."/>
            <person name="Boore J.L."/>
            <person name="Grigoriev I.V."/>
            <person name="Lindberg D.R."/>
            <person name="Seaver E.C."/>
            <person name="Weisblat D.A."/>
            <person name="Putnam N.H."/>
            <person name="Rokhsar D.S."/>
        </authorList>
    </citation>
    <scope>NUCLEOTIDE SEQUENCE</scope>
    <source>
        <strain evidence="13 15">I ESC-2004</strain>
    </source>
</reference>
<dbReference type="GO" id="GO:0005085">
    <property type="term" value="F:guanyl-nucleotide exchange factor activity"/>
    <property type="evidence" value="ECO:0007669"/>
    <property type="project" value="InterPro"/>
</dbReference>
<dbReference type="EnsemblMetazoa" id="CapteT166694">
    <property type="protein sequence ID" value="CapteP166694"/>
    <property type="gene ID" value="CapteG166694"/>
</dbReference>